<keyword evidence="6 15" id="KW-0812">Transmembrane</keyword>
<gene>
    <name evidence="16" type="ORF">CBR_g49549</name>
</gene>
<keyword evidence="9 15" id="KW-1133">Transmembrane helix</keyword>
<evidence type="ECO:0000256" key="5">
    <source>
        <dbReference type="ARBA" id="ARBA00022673"/>
    </source>
</evidence>
<dbReference type="Gramene" id="GBG89696">
    <property type="protein sequence ID" value="GBG89696"/>
    <property type="gene ID" value="CBR_g49549"/>
</dbReference>
<evidence type="ECO:0000256" key="1">
    <source>
        <dbReference type="ARBA" id="ARBA00004477"/>
    </source>
</evidence>
<keyword evidence="11 14" id="KW-0406">Ion transport</keyword>
<dbReference type="PANTHER" id="PTHR20917:SF0">
    <property type="entry name" value="CALCIUM LOAD-ACTIVATED CALCIUM CHANNEL"/>
    <property type="match status" value="1"/>
</dbReference>
<evidence type="ECO:0000256" key="10">
    <source>
        <dbReference type="ARBA" id="ARBA00023054"/>
    </source>
</evidence>
<evidence type="ECO:0000256" key="2">
    <source>
        <dbReference type="ARBA" id="ARBA00006537"/>
    </source>
</evidence>
<protein>
    <recommendedName>
        <fullName evidence="14">Calcium load-activated calcium channel</fullName>
        <shortName evidence="14">CLAC channel</shortName>
    </recommendedName>
</protein>
<keyword evidence="8 14" id="KW-0106">Calcium</keyword>
<evidence type="ECO:0000256" key="4">
    <source>
        <dbReference type="ARBA" id="ARBA00022568"/>
    </source>
</evidence>
<evidence type="ECO:0000256" key="7">
    <source>
        <dbReference type="ARBA" id="ARBA00022824"/>
    </source>
</evidence>
<dbReference type="PANTHER" id="PTHR20917">
    <property type="entry name" value="PNAS-RELATED"/>
    <property type="match status" value="1"/>
</dbReference>
<keyword evidence="4" id="KW-0109">Calcium transport</keyword>
<dbReference type="InterPro" id="IPR002809">
    <property type="entry name" value="EMC3/TMCO1"/>
</dbReference>
<dbReference type="GO" id="GO:0032469">
    <property type="term" value="P:endoplasmic reticulum calcium ion homeostasis"/>
    <property type="evidence" value="ECO:0007669"/>
    <property type="project" value="UniProtKB-UniRule"/>
</dbReference>
<accession>A0A388M579</accession>
<dbReference type="GO" id="GO:0005789">
    <property type="term" value="C:endoplasmic reticulum membrane"/>
    <property type="evidence" value="ECO:0007669"/>
    <property type="project" value="UniProtKB-SubCell"/>
</dbReference>
<name>A0A388M579_CHABU</name>
<dbReference type="AlphaFoldDB" id="A0A388M579"/>
<evidence type="ECO:0000313" key="16">
    <source>
        <dbReference type="EMBL" id="GBG89696.1"/>
    </source>
</evidence>
<keyword evidence="10" id="KW-0175">Coiled coil</keyword>
<proteinExistence type="inferred from homology"/>
<evidence type="ECO:0000256" key="13">
    <source>
        <dbReference type="ARBA" id="ARBA00023303"/>
    </source>
</evidence>
<feature type="transmembrane region" description="Helical" evidence="15">
    <location>
        <begin position="6"/>
        <end position="28"/>
    </location>
</feature>
<keyword evidence="13" id="KW-0407">Ion channel</keyword>
<evidence type="ECO:0000313" key="17">
    <source>
        <dbReference type="Proteomes" id="UP000265515"/>
    </source>
</evidence>
<evidence type="ECO:0000256" key="11">
    <source>
        <dbReference type="ARBA" id="ARBA00023065"/>
    </source>
</evidence>
<keyword evidence="7 14" id="KW-0256">Endoplasmic reticulum</keyword>
<comment type="subcellular location">
    <subcellularLocation>
        <location evidence="1">Endoplasmic reticulum membrane</location>
        <topology evidence="1">Multi-pass membrane protein</topology>
    </subcellularLocation>
</comment>
<keyword evidence="5 14" id="KW-0107">Calcium channel</keyword>
<evidence type="ECO:0000256" key="15">
    <source>
        <dbReference type="SAM" id="Phobius"/>
    </source>
</evidence>
<evidence type="ECO:0000256" key="12">
    <source>
        <dbReference type="ARBA" id="ARBA00023136"/>
    </source>
</evidence>
<dbReference type="Pfam" id="PF01956">
    <property type="entry name" value="EMC3_TMCO1"/>
    <property type="match status" value="1"/>
</dbReference>
<dbReference type="STRING" id="69332.A0A388M579"/>
<comment type="caution">
    <text evidence="16">The sequence shown here is derived from an EMBL/GenBank/DDBJ whole genome shotgun (WGS) entry which is preliminary data.</text>
</comment>
<evidence type="ECO:0000256" key="8">
    <source>
        <dbReference type="ARBA" id="ARBA00022837"/>
    </source>
</evidence>
<evidence type="ECO:0000256" key="3">
    <source>
        <dbReference type="ARBA" id="ARBA00022448"/>
    </source>
</evidence>
<keyword evidence="17" id="KW-1185">Reference proteome</keyword>
<keyword evidence="3 14" id="KW-0813">Transport</keyword>
<comment type="function">
    <text evidence="14">Calcium-selective channel required to prevent calcium stores from overfilling.</text>
</comment>
<dbReference type="Proteomes" id="UP000265515">
    <property type="component" value="Unassembled WGS sequence"/>
</dbReference>
<dbReference type="GO" id="GO:0005262">
    <property type="term" value="F:calcium channel activity"/>
    <property type="evidence" value="ECO:0007669"/>
    <property type="project" value="UniProtKB-UniRule"/>
</dbReference>
<reference evidence="16 17" key="1">
    <citation type="journal article" date="2018" name="Cell">
        <title>The Chara Genome: Secondary Complexity and Implications for Plant Terrestrialization.</title>
        <authorList>
            <person name="Nishiyama T."/>
            <person name="Sakayama H."/>
            <person name="Vries J.D."/>
            <person name="Buschmann H."/>
            <person name="Saint-Marcoux D."/>
            <person name="Ullrich K.K."/>
            <person name="Haas F.B."/>
            <person name="Vanderstraeten L."/>
            <person name="Becker D."/>
            <person name="Lang D."/>
            <person name="Vosolsobe S."/>
            <person name="Rombauts S."/>
            <person name="Wilhelmsson P.K.I."/>
            <person name="Janitza P."/>
            <person name="Kern R."/>
            <person name="Heyl A."/>
            <person name="Rumpler F."/>
            <person name="Villalobos L.I.A.C."/>
            <person name="Clay J.M."/>
            <person name="Skokan R."/>
            <person name="Toyoda A."/>
            <person name="Suzuki Y."/>
            <person name="Kagoshima H."/>
            <person name="Schijlen E."/>
            <person name="Tajeshwar N."/>
            <person name="Catarino B."/>
            <person name="Hetherington A.J."/>
            <person name="Saltykova A."/>
            <person name="Bonnot C."/>
            <person name="Breuninger H."/>
            <person name="Symeonidi A."/>
            <person name="Radhakrishnan G.V."/>
            <person name="Van Nieuwerburgh F."/>
            <person name="Deforce D."/>
            <person name="Chang C."/>
            <person name="Karol K.G."/>
            <person name="Hedrich R."/>
            <person name="Ulvskov P."/>
            <person name="Glockner G."/>
            <person name="Delwiche C.F."/>
            <person name="Petrasek J."/>
            <person name="Van de Peer Y."/>
            <person name="Friml J."/>
            <person name="Beilby M."/>
            <person name="Dolan L."/>
            <person name="Kohara Y."/>
            <person name="Sugano S."/>
            <person name="Fujiyama A."/>
            <person name="Delaux P.-M."/>
            <person name="Quint M."/>
            <person name="TheiBen G."/>
            <person name="Hagemann M."/>
            <person name="Harholt J."/>
            <person name="Dunand C."/>
            <person name="Zachgo S."/>
            <person name="Langdale J."/>
            <person name="Maumus F."/>
            <person name="Straeten D.V.D."/>
            <person name="Gould S.B."/>
            <person name="Rensing S.A."/>
        </authorList>
    </citation>
    <scope>NUCLEOTIDE SEQUENCE [LARGE SCALE GENOMIC DNA]</scope>
    <source>
        <strain evidence="16 17">S276</strain>
    </source>
</reference>
<feature type="transmembrane region" description="Helical" evidence="15">
    <location>
        <begin position="90"/>
        <end position="108"/>
    </location>
</feature>
<evidence type="ECO:0000256" key="14">
    <source>
        <dbReference type="PIRNR" id="PIRNR023322"/>
    </source>
</evidence>
<dbReference type="InterPro" id="IPR008559">
    <property type="entry name" value="TMCO1"/>
</dbReference>
<dbReference type="OrthoDB" id="342726at2759"/>
<keyword evidence="12 14" id="KW-0472">Membrane</keyword>
<sequence length="183" mass="20177">MKYADGLIILAISFASTWFCEGVSWILIYRTAGYKSLRSSIDKTSKKLEIMKSSSTAAAGKKSRSRKMDRFESSLKNSNRDLSMAKLKSGAVVAVTMVILYGFLNTMFEGKTVAKIPFEPFNFVQRMSHRGLPGNDPTDCSMAFLYFLCSLAIRSNLQKLLGFAPPRSAAGASMWAVPEGKSK</sequence>
<evidence type="ECO:0000256" key="9">
    <source>
        <dbReference type="ARBA" id="ARBA00022989"/>
    </source>
</evidence>
<evidence type="ECO:0000256" key="6">
    <source>
        <dbReference type="ARBA" id="ARBA00022692"/>
    </source>
</evidence>
<dbReference type="SMART" id="SM01415">
    <property type="entry name" value="DUF106"/>
    <property type="match status" value="1"/>
</dbReference>
<comment type="similarity">
    <text evidence="2 14">Belongs to the TMCO1 family.</text>
</comment>
<dbReference type="OMA" id="GMFGDFK"/>
<organism evidence="16 17">
    <name type="scientific">Chara braunii</name>
    <name type="common">Braun's stonewort</name>
    <dbReference type="NCBI Taxonomy" id="69332"/>
    <lineage>
        <taxon>Eukaryota</taxon>
        <taxon>Viridiplantae</taxon>
        <taxon>Streptophyta</taxon>
        <taxon>Charophyceae</taxon>
        <taxon>Charales</taxon>
        <taxon>Characeae</taxon>
        <taxon>Chara</taxon>
    </lineage>
</organism>
<dbReference type="PIRSF" id="PIRSF023322">
    <property type="entry name" value="DUF841_euk"/>
    <property type="match status" value="1"/>
</dbReference>
<dbReference type="EMBL" id="BFEA01000755">
    <property type="protein sequence ID" value="GBG89696.1"/>
    <property type="molecule type" value="Genomic_DNA"/>
</dbReference>